<dbReference type="AlphaFoldDB" id="H1XV96"/>
<dbReference type="KEGG" id="caby:Cabys_4199"/>
<dbReference type="EMBL" id="CM001402">
    <property type="protein sequence ID" value="EHO40602.1"/>
    <property type="molecule type" value="Genomic_DNA"/>
</dbReference>
<dbReference type="GO" id="GO:0009244">
    <property type="term" value="P:lipopolysaccharide core region biosynthetic process"/>
    <property type="evidence" value="ECO:0007669"/>
    <property type="project" value="TreeGrafter"/>
</dbReference>
<dbReference type="InterPro" id="IPR051199">
    <property type="entry name" value="LPS_LOS_Heptosyltrfase"/>
</dbReference>
<evidence type="ECO:0000256" key="1">
    <source>
        <dbReference type="ARBA" id="ARBA00022676"/>
    </source>
</evidence>
<dbReference type="GO" id="GO:0005829">
    <property type="term" value="C:cytosol"/>
    <property type="evidence" value="ECO:0007669"/>
    <property type="project" value="TreeGrafter"/>
</dbReference>
<evidence type="ECO:0000313" key="4">
    <source>
        <dbReference type="EMBL" id="EHO40602.1"/>
    </source>
</evidence>
<dbReference type="CDD" id="cd03789">
    <property type="entry name" value="GT9_LPS_heptosyltransferase"/>
    <property type="match status" value="1"/>
</dbReference>
<dbReference type="InterPro" id="IPR002201">
    <property type="entry name" value="Glyco_trans_9"/>
</dbReference>
<dbReference type="Proteomes" id="UP000183868">
    <property type="component" value="Chromosome"/>
</dbReference>
<dbReference type="GO" id="GO:0008713">
    <property type="term" value="F:ADP-heptose-lipopolysaccharide heptosyltransferase activity"/>
    <property type="evidence" value="ECO:0007669"/>
    <property type="project" value="TreeGrafter"/>
</dbReference>
<keyword evidence="2 4" id="KW-0808">Transferase</keyword>
<evidence type="ECO:0000313" key="6">
    <source>
        <dbReference type="Proteomes" id="UP000183868"/>
    </source>
</evidence>
<dbReference type="PANTHER" id="PTHR30160:SF1">
    <property type="entry name" value="LIPOPOLYSACCHARIDE 1,2-N-ACETYLGLUCOSAMINETRANSFERASE-RELATED"/>
    <property type="match status" value="1"/>
</dbReference>
<dbReference type="Gene3D" id="3.40.50.2000">
    <property type="entry name" value="Glycogen Phosphorylase B"/>
    <property type="match status" value="2"/>
</dbReference>
<dbReference type="HOGENOM" id="CLU_038371_3_0_0"/>
<evidence type="ECO:0000313" key="5">
    <source>
        <dbReference type="Proteomes" id="UP000004671"/>
    </source>
</evidence>
<gene>
    <name evidence="3" type="ORF">Cabys_4199</name>
    <name evidence="4" type="ORF">Calab_0968</name>
</gene>
<dbReference type="STRING" id="880073.Cabys_4199"/>
<evidence type="ECO:0000256" key="2">
    <source>
        <dbReference type="ARBA" id="ARBA00022679"/>
    </source>
</evidence>
<reference evidence="3 6" key="2">
    <citation type="submission" date="2016-11" db="EMBL/GenBank/DDBJ databases">
        <title>Genomic analysis of Caldithrix abyssi and proposal of a novel bacterial phylum Caldithrichaeota.</title>
        <authorList>
            <person name="Kublanov I."/>
            <person name="Sigalova O."/>
            <person name="Gavrilov S."/>
            <person name="Lebedinsky A."/>
            <person name="Ivanova N."/>
            <person name="Daum C."/>
            <person name="Reddy T."/>
            <person name="Klenk H.P."/>
            <person name="Goker M."/>
            <person name="Reva O."/>
            <person name="Miroshnichenko M."/>
            <person name="Kyprides N."/>
            <person name="Woyke T."/>
            <person name="Gelfand M."/>
        </authorList>
    </citation>
    <scope>NUCLEOTIDE SEQUENCE [LARGE SCALE GENOMIC DNA]</scope>
    <source>
        <strain evidence="3 6">LF13</strain>
    </source>
</reference>
<dbReference type="EMBL" id="CP018099">
    <property type="protein sequence ID" value="APF20944.1"/>
    <property type="molecule type" value="Genomic_DNA"/>
</dbReference>
<keyword evidence="5" id="KW-1185">Reference proteome</keyword>
<accession>H1XV96</accession>
<dbReference type="Proteomes" id="UP000004671">
    <property type="component" value="Chromosome"/>
</dbReference>
<name>H1XV96_CALAY</name>
<proteinExistence type="predicted"/>
<evidence type="ECO:0000313" key="3">
    <source>
        <dbReference type="EMBL" id="APF20944.1"/>
    </source>
</evidence>
<sequence>MESVKRVLIIRFSSIGDILLTTPFIRQTRIAFYNAKIDFVVKKKFFELIQYNPHLNTIFTFDDQAGLKGLLALRKKIKARNYDYILDLHNNIRSRILTFNLPAKIYRMKKNKFKRALLVYFKINLFREVIPVPEKYLNVGRPLGIKDDSQGLELFWKDRNVKTLRFKLKNDFLHGKMIAIAPGAGFQTKQWPIEYFRKLIQLIEDEGHYKIILLGNAVEAESFRPLVTSERVLNLAGKLSLLETAYVLNKAKFVVSNDSGVMHMAAAVRTPVLAIFGSTVKEFGFFPYRAKSIVMENNNLWCRPCSHVGRKRCPLFHFKCMKSIPPQMVFNQLKNWM</sequence>
<reference evidence="4 5" key="1">
    <citation type="submission" date="2011-09" db="EMBL/GenBank/DDBJ databases">
        <title>The permanent draft genome of Caldithrix abyssi DSM 13497.</title>
        <authorList>
            <consortium name="US DOE Joint Genome Institute (JGI-PGF)"/>
            <person name="Lucas S."/>
            <person name="Han J."/>
            <person name="Lapidus A."/>
            <person name="Bruce D."/>
            <person name="Goodwin L."/>
            <person name="Pitluck S."/>
            <person name="Peters L."/>
            <person name="Kyrpides N."/>
            <person name="Mavromatis K."/>
            <person name="Ivanova N."/>
            <person name="Mikhailova N."/>
            <person name="Chertkov O."/>
            <person name="Detter J.C."/>
            <person name="Tapia R."/>
            <person name="Han C."/>
            <person name="Land M."/>
            <person name="Hauser L."/>
            <person name="Markowitz V."/>
            <person name="Cheng J.-F."/>
            <person name="Hugenholtz P."/>
            <person name="Woyke T."/>
            <person name="Wu D."/>
            <person name="Spring S."/>
            <person name="Brambilla E."/>
            <person name="Klenk H.-P."/>
            <person name="Eisen J.A."/>
        </authorList>
    </citation>
    <scope>NUCLEOTIDE SEQUENCE [LARGE SCALE GENOMIC DNA]</scope>
    <source>
        <strain evidence="4 5">DSM 13497</strain>
    </source>
</reference>
<keyword evidence="1" id="KW-0328">Glycosyltransferase</keyword>
<dbReference type="Pfam" id="PF01075">
    <property type="entry name" value="Glyco_transf_9"/>
    <property type="match status" value="1"/>
</dbReference>
<dbReference type="FunCoup" id="H1XV96">
    <property type="interactions" value="95"/>
</dbReference>
<dbReference type="eggNOG" id="COG0859">
    <property type="taxonomic scope" value="Bacteria"/>
</dbReference>
<protein>
    <submittedName>
        <fullName evidence="4">Glycosyl transferase family 9</fullName>
    </submittedName>
    <submittedName>
        <fullName evidence="3">Heptosyltransferase-2</fullName>
    </submittedName>
</protein>
<dbReference type="RefSeq" id="WP_006927628.1">
    <property type="nucleotide sequence ID" value="NZ_CM001402.1"/>
</dbReference>
<dbReference type="OrthoDB" id="9768048at2"/>
<organism evidence="4 5">
    <name type="scientific">Caldithrix abyssi DSM 13497</name>
    <dbReference type="NCBI Taxonomy" id="880073"/>
    <lineage>
        <taxon>Bacteria</taxon>
        <taxon>Pseudomonadati</taxon>
        <taxon>Calditrichota</taxon>
        <taxon>Calditrichia</taxon>
        <taxon>Calditrichales</taxon>
        <taxon>Calditrichaceae</taxon>
        <taxon>Caldithrix</taxon>
    </lineage>
</organism>
<dbReference type="PaxDb" id="880073-Calab_0968"/>
<dbReference type="InParanoid" id="H1XV96"/>
<dbReference type="SUPFAM" id="SSF53756">
    <property type="entry name" value="UDP-Glycosyltransferase/glycogen phosphorylase"/>
    <property type="match status" value="1"/>
</dbReference>
<dbReference type="PANTHER" id="PTHR30160">
    <property type="entry name" value="TETRAACYLDISACCHARIDE 4'-KINASE-RELATED"/>
    <property type="match status" value="1"/>
</dbReference>